<dbReference type="InterPro" id="IPR016181">
    <property type="entry name" value="Acyl_CoA_acyltransferase"/>
</dbReference>
<evidence type="ECO:0008006" key="5">
    <source>
        <dbReference type="Google" id="ProtNLM"/>
    </source>
</evidence>
<dbReference type="Proteomes" id="UP000175835">
    <property type="component" value="Unassembled WGS sequence"/>
</dbReference>
<dbReference type="Pfam" id="PF13302">
    <property type="entry name" value="Acetyltransf_3"/>
    <property type="match status" value="1"/>
</dbReference>
<feature type="domain" description="N-acetyltransferase" evidence="2">
    <location>
        <begin position="7"/>
        <end position="167"/>
    </location>
</feature>
<dbReference type="PROSITE" id="PS50112">
    <property type="entry name" value="PAS"/>
    <property type="match status" value="1"/>
</dbReference>
<dbReference type="InterPro" id="IPR000014">
    <property type="entry name" value="PAS"/>
</dbReference>
<evidence type="ECO:0000259" key="1">
    <source>
        <dbReference type="PROSITE" id="PS50112"/>
    </source>
</evidence>
<evidence type="ECO:0000313" key="3">
    <source>
        <dbReference type="EMBL" id="OFD88789.1"/>
    </source>
</evidence>
<reference evidence="3 4" key="1">
    <citation type="submission" date="2016-05" db="EMBL/GenBank/DDBJ databases">
        <title>Bacillus thuringiensis and Bacillus weihenstephanensis as novel biocontrol agents of wilt causing Verticillium species.</title>
        <authorList>
            <person name="Hollensteiner J."/>
            <person name="Wemheuer F."/>
            <person name="Harting R."/>
            <person name="Kolarzyk A."/>
            <person name="Diaz-Valerio S."/>
            <person name="Poehlein A."/>
            <person name="Brzuszkiewicz E."/>
            <person name="Nesemann K."/>
            <person name="Braus-Stromeyer S."/>
            <person name="Braus G."/>
            <person name="Daniel R."/>
            <person name="Liesegang H."/>
        </authorList>
    </citation>
    <scope>NUCLEOTIDE SEQUENCE [LARGE SCALE GENOMIC DNA]</scope>
    <source>
        <strain evidence="3 4">GOE11</strain>
    </source>
</reference>
<dbReference type="Gene3D" id="3.40.630.30">
    <property type="match status" value="1"/>
</dbReference>
<protein>
    <recommendedName>
        <fullName evidence="5">N-acetyltransferase</fullName>
    </recommendedName>
</protein>
<dbReference type="GO" id="GO:0016747">
    <property type="term" value="F:acyltransferase activity, transferring groups other than amino-acyl groups"/>
    <property type="evidence" value="ECO:0007669"/>
    <property type="project" value="InterPro"/>
</dbReference>
<dbReference type="PANTHER" id="PTHR43792:SF1">
    <property type="entry name" value="N-ACETYLTRANSFERASE DOMAIN-CONTAINING PROTEIN"/>
    <property type="match status" value="1"/>
</dbReference>
<sequence>MLETKRCLLNTVHELDYESIKELYLNEEVRKYLGGPREEESIRDVLNDMLHPEENCWYWIVKEKETKAFLGVVSLDPNDVNKDIEVSYQFLPMYWGAGYATEVVQAVIQYGFQELHLSKVIAVTQMANTPSRKLLERLHMKLIKTYHRFGAEQAVYSIEARDAILID</sequence>
<comment type="caution">
    <text evidence="3">The sequence shown here is derived from an EMBL/GenBank/DDBJ whole genome shotgun (WGS) entry which is preliminary data.</text>
</comment>
<name>A0A1D3MT37_BACMY</name>
<proteinExistence type="predicted"/>
<evidence type="ECO:0000313" key="4">
    <source>
        <dbReference type="Proteomes" id="UP000175835"/>
    </source>
</evidence>
<dbReference type="AlphaFoldDB" id="A0A1D3MT37"/>
<dbReference type="InterPro" id="IPR000182">
    <property type="entry name" value="GNAT_dom"/>
</dbReference>
<dbReference type="PATRIC" id="fig|86662.23.peg.4562"/>
<dbReference type="RefSeq" id="WP_070139976.1">
    <property type="nucleotide sequence ID" value="NZ_FMJF01000034.1"/>
</dbReference>
<gene>
    <name evidence="3" type="ORF">BWGOE11_45660</name>
</gene>
<evidence type="ECO:0000259" key="2">
    <source>
        <dbReference type="PROSITE" id="PS51186"/>
    </source>
</evidence>
<accession>A0A1D3MT37</accession>
<feature type="domain" description="PAS" evidence="1">
    <location>
        <begin position="1"/>
        <end position="54"/>
    </location>
</feature>
<dbReference type="SUPFAM" id="SSF55729">
    <property type="entry name" value="Acyl-CoA N-acyltransferases (Nat)"/>
    <property type="match status" value="1"/>
</dbReference>
<organism evidence="3 4">
    <name type="scientific">Bacillus mycoides</name>
    <dbReference type="NCBI Taxonomy" id="1405"/>
    <lineage>
        <taxon>Bacteria</taxon>
        <taxon>Bacillati</taxon>
        <taxon>Bacillota</taxon>
        <taxon>Bacilli</taxon>
        <taxon>Bacillales</taxon>
        <taxon>Bacillaceae</taxon>
        <taxon>Bacillus</taxon>
        <taxon>Bacillus cereus group</taxon>
    </lineage>
</organism>
<dbReference type="PANTHER" id="PTHR43792">
    <property type="entry name" value="GNAT FAMILY, PUTATIVE (AFU_ORTHOLOGUE AFUA_3G00765)-RELATED-RELATED"/>
    <property type="match status" value="1"/>
</dbReference>
<dbReference type="PROSITE" id="PS51186">
    <property type="entry name" value="GNAT"/>
    <property type="match status" value="1"/>
</dbReference>
<dbReference type="InterPro" id="IPR051531">
    <property type="entry name" value="N-acetyltransferase"/>
</dbReference>
<dbReference type="EMBL" id="LXLX01000049">
    <property type="protein sequence ID" value="OFD88789.1"/>
    <property type="molecule type" value="Genomic_DNA"/>
</dbReference>